<dbReference type="Proteomes" id="UP001501288">
    <property type="component" value="Unassembled WGS sequence"/>
</dbReference>
<sequence length="161" mass="18238">MFENDLGFSNFTPRELVNFFQDDPADYISRNVVPMEPQNLWYGTLTSRGFEGTEHKSFYPLTRVTRAASDAAVALRRRTQFATSDLMTPNDEIVMASAAVEAGLSVRSLESGLPMELGRFTARRPLPFPYLRLRHRGPQIFHPVGPLNWHPRRSVKAITDG</sequence>
<dbReference type="EMBL" id="BAAANV010000015">
    <property type="protein sequence ID" value="GAA1533644.1"/>
    <property type="molecule type" value="Genomic_DNA"/>
</dbReference>
<protein>
    <submittedName>
        <fullName evidence="1">Uncharacterized protein</fullName>
    </submittedName>
</protein>
<gene>
    <name evidence="1" type="ORF">GCM10009762_04910</name>
</gene>
<comment type="caution">
    <text evidence="1">The sequence shown here is derived from an EMBL/GenBank/DDBJ whole genome shotgun (WGS) entry which is preliminary data.</text>
</comment>
<dbReference type="RefSeq" id="WP_346029579.1">
    <property type="nucleotide sequence ID" value="NZ_BAAANV010000015.1"/>
</dbReference>
<organism evidence="1 2">
    <name type="scientific">Dermacoccus barathri</name>
    <dbReference type="NCBI Taxonomy" id="322601"/>
    <lineage>
        <taxon>Bacteria</taxon>
        <taxon>Bacillati</taxon>
        <taxon>Actinomycetota</taxon>
        <taxon>Actinomycetes</taxon>
        <taxon>Micrococcales</taxon>
        <taxon>Dermacoccaceae</taxon>
        <taxon>Dermacoccus</taxon>
    </lineage>
</organism>
<keyword evidence="2" id="KW-1185">Reference proteome</keyword>
<reference evidence="1 2" key="1">
    <citation type="journal article" date="2019" name="Int. J. Syst. Evol. Microbiol.">
        <title>The Global Catalogue of Microorganisms (GCM) 10K type strain sequencing project: providing services to taxonomists for standard genome sequencing and annotation.</title>
        <authorList>
            <consortium name="The Broad Institute Genomics Platform"/>
            <consortium name="The Broad Institute Genome Sequencing Center for Infectious Disease"/>
            <person name="Wu L."/>
            <person name="Ma J."/>
        </authorList>
    </citation>
    <scope>NUCLEOTIDE SEQUENCE [LARGE SCALE GENOMIC DNA]</scope>
    <source>
        <strain evidence="1 2">JCM 14588</strain>
    </source>
</reference>
<evidence type="ECO:0000313" key="1">
    <source>
        <dbReference type="EMBL" id="GAA1533644.1"/>
    </source>
</evidence>
<evidence type="ECO:0000313" key="2">
    <source>
        <dbReference type="Proteomes" id="UP001501288"/>
    </source>
</evidence>
<accession>A0ABN2B4N4</accession>
<proteinExistence type="predicted"/>
<name>A0ABN2B4N4_9MICO</name>